<reference evidence="4" key="1">
    <citation type="submission" date="2023-07" db="EMBL/GenBank/DDBJ databases">
        <title>Chryseobacterium sp. GMJ5 Genome sequencing and assembly.</title>
        <authorList>
            <person name="Jung Y."/>
        </authorList>
    </citation>
    <scope>NUCLEOTIDE SEQUENCE [LARGE SCALE GENOMIC DNA]</scope>
    <source>
        <strain evidence="4">GMJ5</strain>
    </source>
</reference>
<dbReference type="InterPro" id="IPR012348">
    <property type="entry name" value="RNR-like"/>
</dbReference>
<evidence type="ECO:0000313" key="4">
    <source>
        <dbReference type="Proteomes" id="UP001208114"/>
    </source>
</evidence>
<dbReference type="SMART" id="SM00746">
    <property type="entry name" value="TRASH"/>
    <property type="match status" value="1"/>
</dbReference>
<gene>
    <name evidence="3" type="ORF">N0B16_07245</name>
</gene>
<organism evidence="3 4">
    <name type="scientific">Chryseobacterium gilvum</name>
    <dbReference type="NCBI Taxonomy" id="2976534"/>
    <lineage>
        <taxon>Bacteria</taxon>
        <taxon>Pseudomonadati</taxon>
        <taxon>Bacteroidota</taxon>
        <taxon>Flavobacteriia</taxon>
        <taxon>Flavobacteriales</taxon>
        <taxon>Weeksellaceae</taxon>
        <taxon>Chryseobacterium group</taxon>
        <taxon>Chryseobacterium</taxon>
    </lineage>
</organism>
<feature type="chain" id="PRO_5046625150" evidence="1">
    <location>
        <begin position="20"/>
        <end position="91"/>
    </location>
</feature>
<keyword evidence="1" id="KW-0732">Signal</keyword>
<dbReference type="SUPFAM" id="SSF47240">
    <property type="entry name" value="Ferritin-like"/>
    <property type="match status" value="1"/>
</dbReference>
<name>A0ABT2VW52_9FLAO</name>
<accession>A0ABT2VW52</accession>
<dbReference type="InterPro" id="IPR007029">
    <property type="entry name" value="YHS_dom"/>
</dbReference>
<evidence type="ECO:0000259" key="2">
    <source>
        <dbReference type="SMART" id="SM00746"/>
    </source>
</evidence>
<feature type="signal peptide" evidence="1">
    <location>
        <begin position="1"/>
        <end position="19"/>
    </location>
</feature>
<proteinExistence type="predicted"/>
<dbReference type="RefSeq" id="WP_262990115.1">
    <property type="nucleotide sequence ID" value="NZ_JAOTEN010000002.1"/>
</dbReference>
<dbReference type="EMBL" id="JAOTEN010000002">
    <property type="protein sequence ID" value="MCU7614227.1"/>
    <property type="molecule type" value="Genomic_DNA"/>
</dbReference>
<dbReference type="PROSITE" id="PS51257">
    <property type="entry name" value="PROKAR_LIPOPROTEIN"/>
    <property type="match status" value="1"/>
</dbReference>
<comment type="caution">
    <text evidence="3">The sequence shown here is derived from an EMBL/GenBank/DDBJ whole genome shotgun (WGS) entry which is preliminary data.</text>
</comment>
<dbReference type="Gene3D" id="1.10.620.20">
    <property type="entry name" value="Ribonucleotide Reductase, subunit A"/>
    <property type="match status" value="1"/>
</dbReference>
<evidence type="ECO:0000313" key="3">
    <source>
        <dbReference type="EMBL" id="MCU7614227.1"/>
    </source>
</evidence>
<evidence type="ECO:0000256" key="1">
    <source>
        <dbReference type="SAM" id="SignalP"/>
    </source>
</evidence>
<sequence>MKSTVILTALLSMILLSCAKEAPKVKHKKTMHSSGEVLKNIQIVNTEDPVCHMNMPEYLKDTAEYHHQTYGFCSTFCKDEFVKKPQQYVKQ</sequence>
<dbReference type="Pfam" id="PF04945">
    <property type="entry name" value="YHS"/>
    <property type="match status" value="1"/>
</dbReference>
<dbReference type="InterPro" id="IPR011017">
    <property type="entry name" value="TRASH_dom"/>
</dbReference>
<protein>
    <submittedName>
        <fullName evidence="3">YHS domain-containing protein</fullName>
    </submittedName>
</protein>
<feature type="domain" description="TRASH" evidence="2">
    <location>
        <begin position="48"/>
        <end position="85"/>
    </location>
</feature>
<keyword evidence="4" id="KW-1185">Reference proteome</keyword>
<dbReference type="InterPro" id="IPR009078">
    <property type="entry name" value="Ferritin-like_SF"/>
</dbReference>
<dbReference type="Proteomes" id="UP001208114">
    <property type="component" value="Unassembled WGS sequence"/>
</dbReference>